<accession>A0A4S8KVK3</accession>
<evidence type="ECO:0000313" key="3">
    <source>
        <dbReference type="Proteomes" id="UP000297245"/>
    </source>
</evidence>
<organism evidence="2 3">
    <name type="scientific">Dendrothele bispora (strain CBS 962.96)</name>
    <dbReference type="NCBI Taxonomy" id="1314807"/>
    <lineage>
        <taxon>Eukaryota</taxon>
        <taxon>Fungi</taxon>
        <taxon>Dikarya</taxon>
        <taxon>Basidiomycota</taxon>
        <taxon>Agaricomycotina</taxon>
        <taxon>Agaricomycetes</taxon>
        <taxon>Agaricomycetidae</taxon>
        <taxon>Agaricales</taxon>
        <taxon>Agaricales incertae sedis</taxon>
        <taxon>Dendrothele</taxon>
    </lineage>
</organism>
<feature type="region of interest" description="Disordered" evidence="1">
    <location>
        <begin position="143"/>
        <end position="189"/>
    </location>
</feature>
<gene>
    <name evidence="2" type="ORF">K435DRAFT_874906</name>
</gene>
<evidence type="ECO:0000313" key="2">
    <source>
        <dbReference type="EMBL" id="THU79947.1"/>
    </source>
</evidence>
<feature type="compositionally biased region" description="Acidic residues" evidence="1">
    <location>
        <begin position="175"/>
        <end position="189"/>
    </location>
</feature>
<dbReference type="AlphaFoldDB" id="A0A4S8KVK3"/>
<dbReference type="EMBL" id="ML179957">
    <property type="protein sequence ID" value="THU79947.1"/>
    <property type="molecule type" value="Genomic_DNA"/>
</dbReference>
<keyword evidence="3" id="KW-1185">Reference proteome</keyword>
<protein>
    <submittedName>
        <fullName evidence="2">Uncharacterized protein</fullName>
    </submittedName>
</protein>
<proteinExistence type="predicted"/>
<evidence type="ECO:0000256" key="1">
    <source>
        <dbReference type="SAM" id="MobiDB-lite"/>
    </source>
</evidence>
<dbReference type="Proteomes" id="UP000297245">
    <property type="component" value="Unassembled WGS sequence"/>
</dbReference>
<sequence length="189" mass="20612">MTGIRSIGTHPPILRIQQIDWTTPHRSKNNLEKTERSSITTCIGGILGEINIGTGCVNIRVGGEVSERISIPMPISSISLPTERRNLLLGLESDKLGFSGDLSSAPGLLLPLGTTAIPKLDRIKDSQQTGNVRHGREFDTLKQGSQLGSKREFETNTEIVRCQGPSHLEKHSDLESDADEDDGGEIYEL</sequence>
<name>A0A4S8KVK3_DENBC</name>
<reference evidence="2 3" key="1">
    <citation type="journal article" date="2019" name="Nat. Ecol. Evol.">
        <title>Megaphylogeny resolves global patterns of mushroom evolution.</title>
        <authorList>
            <person name="Varga T."/>
            <person name="Krizsan K."/>
            <person name="Foldi C."/>
            <person name="Dima B."/>
            <person name="Sanchez-Garcia M."/>
            <person name="Sanchez-Ramirez S."/>
            <person name="Szollosi G.J."/>
            <person name="Szarkandi J.G."/>
            <person name="Papp V."/>
            <person name="Albert L."/>
            <person name="Andreopoulos W."/>
            <person name="Angelini C."/>
            <person name="Antonin V."/>
            <person name="Barry K.W."/>
            <person name="Bougher N.L."/>
            <person name="Buchanan P."/>
            <person name="Buyck B."/>
            <person name="Bense V."/>
            <person name="Catcheside P."/>
            <person name="Chovatia M."/>
            <person name="Cooper J."/>
            <person name="Damon W."/>
            <person name="Desjardin D."/>
            <person name="Finy P."/>
            <person name="Geml J."/>
            <person name="Haridas S."/>
            <person name="Hughes K."/>
            <person name="Justo A."/>
            <person name="Karasinski D."/>
            <person name="Kautmanova I."/>
            <person name="Kiss B."/>
            <person name="Kocsube S."/>
            <person name="Kotiranta H."/>
            <person name="LaButti K.M."/>
            <person name="Lechner B.E."/>
            <person name="Liimatainen K."/>
            <person name="Lipzen A."/>
            <person name="Lukacs Z."/>
            <person name="Mihaltcheva S."/>
            <person name="Morgado L.N."/>
            <person name="Niskanen T."/>
            <person name="Noordeloos M.E."/>
            <person name="Ohm R.A."/>
            <person name="Ortiz-Santana B."/>
            <person name="Ovrebo C."/>
            <person name="Racz N."/>
            <person name="Riley R."/>
            <person name="Savchenko A."/>
            <person name="Shiryaev A."/>
            <person name="Soop K."/>
            <person name="Spirin V."/>
            <person name="Szebenyi C."/>
            <person name="Tomsovsky M."/>
            <person name="Tulloss R.E."/>
            <person name="Uehling J."/>
            <person name="Grigoriev I.V."/>
            <person name="Vagvolgyi C."/>
            <person name="Papp T."/>
            <person name="Martin F.M."/>
            <person name="Miettinen O."/>
            <person name="Hibbett D.S."/>
            <person name="Nagy L.G."/>
        </authorList>
    </citation>
    <scope>NUCLEOTIDE SEQUENCE [LARGE SCALE GENOMIC DNA]</scope>
    <source>
        <strain evidence="2 3">CBS 962.96</strain>
    </source>
</reference>